<dbReference type="Proteomes" id="UP000001292">
    <property type="component" value="Unassembled WGS sequence"/>
</dbReference>
<dbReference type="Gene3D" id="3.40.630.30">
    <property type="match status" value="1"/>
</dbReference>
<dbReference type="InterPro" id="IPR038746">
    <property type="entry name" value="Atat"/>
</dbReference>
<evidence type="ECO:0000313" key="9">
    <source>
        <dbReference type="Proteomes" id="UP000001292"/>
    </source>
</evidence>
<keyword evidence="9" id="KW-1185">Reference proteome</keyword>
<dbReference type="GO" id="GO:0005874">
    <property type="term" value="C:microtubule"/>
    <property type="evidence" value="ECO:0007669"/>
    <property type="project" value="InterPro"/>
</dbReference>
<evidence type="ECO:0000259" key="7">
    <source>
        <dbReference type="PROSITE" id="PS51730"/>
    </source>
</evidence>
<dbReference type="OrthoDB" id="447510at2759"/>
<dbReference type="STRING" id="7238.B4I7D6"/>
<dbReference type="HAMAP" id="MF_03130">
    <property type="entry name" value="mec17"/>
    <property type="match status" value="1"/>
</dbReference>
<feature type="compositionally biased region" description="Polar residues" evidence="6">
    <location>
        <begin position="236"/>
        <end position="245"/>
    </location>
</feature>
<evidence type="ECO:0000256" key="2">
    <source>
        <dbReference type="ARBA" id="ARBA00023315"/>
    </source>
</evidence>
<feature type="domain" description="N-acetyltransferase" evidence="7">
    <location>
        <begin position="2"/>
        <end position="193"/>
    </location>
</feature>
<dbReference type="GO" id="GO:0045169">
    <property type="term" value="C:fusome"/>
    <property type="evidence" value="ECO:0007669"/>
    <property type="project" value="EnsemblMetazoa"/>
</dbReference>
<evidence type="ECO:0000256" key="6">
    <source>
        <dbReference type="SAM" id="MobiDB-lite"/>
    </source>
</evidence>
<dbReference type="FunFam" id="3.40.630.30:FF:000060">
    <property type="entry name" value="Alpha-tubulin N-acetyltransferase 1"/>
    <property type="match status" value="1"/>
</dbReference>
<keyword evidence="1 5" id="KW-0808">Transferase</keyword>
<dbReference type="Pfam" id="PF05301">
    <property type="entry name" value="Acetyltransf_16"/>
    <property type="match status" value="1"/>
</dbReference>
<comment type="similarity">
    <text evidence="5">Belongs to the acetyltransferase ATAT1 family.</text>
</comment>
<dbReference type="EMBL" id="CH480823">
    <property type="protein sequence ID" value="EDW56234.1"/>
    <property type="molecule type" value="Genomic_DNA"/>
</dbReference>
<organism evidence="9">
    <name type="scientific">Drosophila sechellia</name>
    <name type="common">Fruit fly</name>
    <dbReference type="NCBI Taxonomy" id="7238"/>
    <lineage>
        <taxon>Eukaryota</taxon>
        <taxon>Metazoa</taxon>
        <taxon>Ecdysozoa</taxon>
        <taxon>Arthropoda</taxon>
        <taxon>Hexapoda</taxon>
        <taxon>Insecta</taxon>
        <taxon>Pterygota</taxon>
        <taxon>Neoptera</taxon>
        <taxon>Endopterygota</taxon>
        <taxon>Diptera</taxon>
        <taxon>Brachycera</taxon>
        <taxon>Muscomorpha</taxon>
        <taxon>Ephydroidea</taxon>
        <taxon>Drosophilidae</taxon>
        <taxon>Drosophila</taxon>
        <taxon>Sophophora</taxon>
    </lineage>
</organism>
<accession>B4I7D6</accession>
<reference evidence="8 9" key="1">
    <citation type="journal article" date="2007" name="Nature">
        <title>Evolution of genes and genomes on the Drosophila phylogeny.</title>
        <authorList>
            <consortium name="Drosophila 12 Genomes Consortium"/>
            <person name="Clark A.G."/>
            <person name="Eisen M.B."/>
            <person name="Smith D.R."/>
            <person name="Bergman C.M."/>
            <person name="Oliver B."/>
            <person name="Markow T.A."/>
            <person name="Kaufman T.C."/>
            <person name="Kellis M."/>
            <person name="Gelbart W."/>
            <person name="Iyer V.N."/>
            <person name="Pollard D.A."/>
            <person name="Sackton T.B."/>
            <person name="Larracuente A.M."/>
            <person name="Singh N.D."/>
            <person name="Abad J.P."/>
            <person name="Abt D.N."/>
            <person name="Adryan B."/>
            <person name="Aguade M."/>
            <person name="Akashi H."/>
            <person name="Anderson W.W."/>
            <person name="Aquadro C.F."/>
            <person name="Ardell D.H."/>
            <person name="Arguello R."/>
            <person name="Artieri C.G."/>
            <person name="Barbash D.A."/>
            <person name="Barker D."/>
            <person name="Barsanti P."/>
            <person name="Batterham P."/>
            <person name="Batzoglou S."/>
            <person name="Begun D."/>
            <person name="Bhutkar A."/>
            <person name="Blanco E."/>
            <person name="Bosak S.A."/>
            <person name="Bradley R.K."/>
            <person name="Brand A.D."/>
            <person name="Brent M.R."/>
            <person name="Brooks A.N."/>
            <person name="Brown R.H."/>
            <person name="Butlin R.K."/>
            <person name="Caggese C."/>
            <person name="Calvi B.R."/>
            <person name="Bernardo de Carvalho A."/>
            <person name="Caspi A."/>
            <person name="Castrezana S."/>
            <person name="Celniker S.E."/>
            <person name="Chang J.L."/>
            <person name="Chapple C."/>
            <person name="Chatterji S."/>
            <person name="Chinwalla A."/>
            <person name="Civetta A."/>
            <person name="Clifton S.W."/>
            <person name="Comeron J.M."/>
            <person name="Costello J.C."/>
            <person name="Coyne J.A."/>
            <person name="Daub J."/>
            <person name="David R.G."/>
            <person name="Delcher A.L."/>
            <person name="Delehaunty K."/>
            <person name="Do C.B."/>
            <person name="Ebling H."/>
            <person name="Edwards K."/>
            <person name="Eickbush T."/>
            <person name="Evans J.D."/>
            <person name="Filipski A."/>
            <person name="Findeiss S."/>
            <person name="Freyhult E."/>
            <person name="Fulton L."/>
            <person name="Fulton R."/>
            <person name="Garcia A.C."/>
            <person name="Gardiner A."/>
            <person name="Garfield D.A."/>
            <person name="Garvin B.E."/>
            <person name="Gibson G."/>
            <person name="Gilbert D."/>
            <person name="Gnerre S."/>
            <person name="Godfrey J."/>
            <person name="Good R."/>
            <person name="Gotea V."/>
            <person name="Gravely B."/>
            <person name="Greenberg A.J."/>
            <person name="Griffiths-Jones S."/>
            <person name="Gross S."/>
            <person name="Guigo R."/>
            <person name="Gustafson E.A."/>
            <person name="Haerty W."/>
            <person name="Hahn M.W."/>
            <person name="Halligan D.L."/>
            <person name="Halpern A.L."/>
            <person name="Halter G.M."/>
            <person name="Han M.V."/>
            <person name="Heger A."/>
            <person name="Hillier L."/>
            <person name="Hinrichs A.S."/>
            <person name="Holmes I."/>
            <person name="Hoskins R.A."/>
            <person name="Hubisz M.J."/>
            <person name="Hultmark D."/>
            <person name="Huntley M.A."/>
            <person name="Jaffe D.B."/>
            <person name="Jagadeeshan S."/>
            <person name="Jeck W.R."/>
            <person name="Johnson J."/>
            <person name="Jones C.D."/>
            <person name="Jordan W.C."/>
            <person name="Karpen G.H."/>
            <person name="Kataoka E."/>
            <person name="Keightley P.D."/>
            <person name="Kheradpour P."/>
            <person name="Kirkness E.F."/>
            <person name="Koerich L.B."/>
            <person name="Kristiansen K."/>
            <person name="Kudrna D."/>
            <person name="Kulathinal R.J."/>
            <person name="Kumar S."/>
            <person name="Kwok R."/>
            <person name="Lander E."/>
            <person name="Langley C.H."/>
            <person name="Lapoint R."/>
            <person name="Lazzaro B.P."/>
            <person name="Lee S.J."/>
            <person name="Levesque L."/>
            <person name="Li R."/>
            <person name="Lin C.F."/>
            <person name="Lin M.F."/>
            <person name="Lindblad-Toh K."/>
            <person name="Llopart A."/>
            <person name="Long M."/>
            <person name="Low L."/>
            <person name="Lozovsky E."/>
            <person name="Lu J."/>
            <person name="Luo M."/>
            <person name="Machado C.A."/>
            <person name="Makalowski W."/>
            <person name="Marzo M."/>
            <person name="Matsuda M."/>
            <person name="Matzkin L."/>
            <person name="McAllister B."/>
            <person name="McBride C.S."/>
            <person name="McKernan B."/>
            <person name="McKernan K."/>
            <person name="Mendez-Lago M."/>
            <person name="Minx P."/>
            <person name="Mollenhauer M.U."/>
            <person name="Montooth K."/>
            <person name="Mount S.M."/>
            <person name="Mu X."/>
            <person name="Myers E."/>
            <person name="Negre B."/>
            <person name="Newfeld S."/>
            <person name="Nielsen R."/>
            <person name="Noor M.A."/>
            <person name="O'Grady P."/>
            <person name="Pachter L."/>
            <person name="Papaceit M."/>
            <person name="Parisi M.J."/>
            <person name="Parisi M."/>
            <person name="Parts L."/>
            <person name="Pedersen J.S."/>
            <person name="Pesole G."/>
            <person name="Phillippy A.M."/>
            <person name="Ponting C.P."/>
            <person name="Pop M."/>
            <person name="Porcelli D."/>
            <person name="Powell J.R."/>
            <person name="Prohaska S."/>
            <person name="Pruitt K."/>
            <person name="Puig M."/>
            <person name="Quesneville H."/>
            <person name="Ram K.R."/>
            <person name="Rand D."/>
            <person name="Rasmussen M.D."/>
            <person name="Reed L.K."/>
            <person name="Reenan R."/>
            <person name="Reily A."/>
            <person name="Remington K.A."/>
            <person name="Rieger T.T."/>
            <person name="Ritchie M.G."/>
            <person name="Robin C."/>
            <person name="Rogers Y.H."/>
            <person name="Rohde C."/>
            <person name="Rozas J."/>
            <person name="Rubenfield M.J."/>
            <person name="Ruiz A."/>
            <person name="Russo S."/>
            <person name="Salzberg S.L."/>
            <person name="Sanchez-Gracia A."/>
            <person name="Saranga D.J."/>
            <person name="Sato H."/>
            <person name="Schaeffer S.W."/>
            <person name="Schatz M.C."/>
            <person name="Schlenke T."/>
            <person name="Schwartz R."/>
            <person name="Segarra C."/>
            <person name="Singh R.S."/>
            <person name="Sirot L."/>
            <person name="Sirota M."/>
            <person name="Sisneros N.B."/>
            <person name="Smith C.D."/>
            <person name="Smith T.F."/>
            <person name="Spieth J."/>
            <person name="Stage D.E."/>
            <person name="Stark A."/>
            <person name="Stephan W."/>
            <person name="Strausberg R.L."/>
            <person name="Strempel S."/>
            <person name="Sturgill D."/>
            <person name="Sutton G."/>
            <person name="Sutton G.G."/>
            <person name="Tao W."/>
            <person name="Teichmann S."/>
            <person name="Tobari Y.N."/>
            <person name="Tomimura Y."/>
            <person name="Tsolas J.M."/>
            <person name="Valente V.L."/>
            <person name="Venter E."/>
            <person name="Venter J.C."/>
            <person name="Vicario S."/>
            <person name="Vieira F.G."/>
            <person name="Vilella A.J."/>
            <person name="Villasante A."/>
            <person name="Walenz B."/>
            <person name="Wang J."/>
            <person name="Wasserman M."/>
            <person name="Watts T."/>
            <person name="Wilson D."/>
            <person name="Wilson R.K."/>
            <person name="Wing R.A."/>
            <person name="Wolfner M.F."/>
            <person name="Wong A."/>
            <person name="Wong G.K."/>
            <person name="Wu C.I."/>
            <person name="Wu G."/>
            <person name="Yamamoto D."/>
            <person name="Yang H.P."/>
            <person name="Yang S.P."/>
            <person name="Yorke J.A."/>
            <person name="Yoshida K."/>
            <person name="Zdobnov E."/>
            <person name="Zhang P."/>
            <person name="Zhang Y."/>
            <person name="Zimin A.V."/>
            <person name="Baldwin J."/>
            <person name="Abdouelleil A."/>
            <person name="Abdulkadir J."/>
            <person name="Abebe A."/>
            <person name="Abera B."/>
            <person name="Abreu J."/>
            <person name="Acer S.C."/>
            <person name="Aftuck L."/>
            <person name="Alexander A."/>
            <person name="An P."/>
            <person name="Anderson E."/>
            <person name="Anderson S."/>
            <person name="Arachi H."/>
            <person name="Azer M."/>
            <person name="Bachantsang P."/>
            <person name="Barry A."/>
            <person name="Bayul T."/>
            <person name="Berlin A."/>
            <person name="Bessette D."/>
            <person name="Bloom T."/>
            <person name="Blye J."/>
            <person name="Boguslavskiy L."/>
            <person name="Bonnet C."/>
            <person name="Boukhgalter B."/>
            <person name="Bourzgui I."/>
            <person name="Brown A."/>
            <person name="Cahill P."/>
            <person name="Channer S."/>
            <person name="Cheshatsang Y."/>
            <person name="Chuda L."/>
            <person name="Citroen M."/>
            <person name="Collymore A."/>
            <person name="Cooke P."/>
            <person name="Costello M."/>
            <person name="D'Aco K."/>
            <person name="Daza R."/>
            <person name="De Haan G."/>
            <person name="DeGray S."/>
            <person name="DeMaso C."/>
            <person name="Dhargay N."/>
            <person name="Dooley K."/>
            <person name="Dooley E."/>
            <person name="Doricent M."/>
            <person name="Dorje P."/>
            <person name="Dorjee K."/>
            <person name="Dupes A."/>
            <person name="Elong R."/>
            <person name="Falk J."/>
            <person name="Farina A."/>
            <person name="Faro S."/>
            <person name="Ferguson D."/>
            <person name="Fisher S."/>
            <person name="Foley C.D."/>
            <person name="Franke A."/>
            <person name="Friedrich D."/>
            <person name="Gadbois L."/>
            <person name="Gearin G."/>
            <person name="Gearin C.R."/>
            <person name="Giannoukos G."/>
            <person name="Goode T."/>
            <person name="Graham J."/>
            <person name="Grandbois E."/>
            <person name="Grewal S."/>
            <person name="Gyaltsen K."/>
            <person name="Hafez N."/>
            <person name="Hagos B."/>
            <person name="Hall J."/>
            <person name="Henson C."/>
            <person name="Hollinger A."/>
            <person name="Honan T."/>
            <person name="Huard M.D."/>
            <person name="Hughes L."/>
            <person name="Hurhula B."/>
            <person name="Husby M.E."/>
            <person name="Kamat A."/>
            <person name="Kanga B."/>
            <person name="Kashin S."/>
            <person name="Khazanovich D."/>
            <person name="Kisner P."/>
            <person name="Lance K."/>
            <person name="Lara M."/>
            <person name="Lee W."/>
            <person name="Lennon N."/>
            <person name="Letendre F."/>
            <person name="LeVine R."/>
            <person name="Lipovsky A."/>
            <person name="Liu X."/>
            <person name="Liu J."/>
            <person name="Liu S."/>
            <person name="Lokyitsang T."/>
            <person name="Lokyitsang Y."/>
            <person name="Lubonja R."/>
            <person name="Lui A."/>
            <person name="MacDonald P."/>
            <person name="Magnisalis V."/>
            <person name="Maru K."/>
            <person name="Matthews C."/>
            <person name="McCusker W."/>
            <person name="McDonough S."/>
            <person name="Mehta T."/>
            <person name="Meldrim J."/>
            <person name="Meneus L."/>
            <person name="Mihai O."/>
            <person name="Mihalev A."/>
            <person name="Mihova T."/>
            <person name="Mittelman R."/>
            <person name="Mlenga V."/>
            <person name="Montmayeur A."/>
            <person name="Mulrain L."/>
            <person name="Navidi A."/>
            <person name="Naylor J."/>
            <person name="Negash T."/>
            <person name="Nguyen T."/>
            <person name="Nguyen N."/>
            <person name="Nicol R."/>
            <person name="Norbu C."/>
            <person name="Norbu N."/>
            <person name="Novod N."/>
            <person name="O'Neill B."/>
            <person name="Osman S."/>
            <person name="Markiewicz E."/>
            <person name="Oyono O.L."/>
            <person name="Patti C."/>
            <person name="Phunkhang P."/>
            <person name="Pierre F."/>
            <person name="Priest M."/>
            <person name="Raghuraman S."/>
            <person name="Rege F."/>
            <person name="Reyes R."/>
            <person name="Rise C."/>
            <person name="Rogov P."/>
            <person name="Ross K."/>
            <person name="Ryan E."/>
            <person name="Settipalli S."/>
            <person name="Shea T."/>
            <person name="Sherpa N."/>
            <person name="Shi L."/>
            <person name="Shih D."/>
            <person name="Sparrow T."/>
            <person name="Spaulding J."/>
            <person name="Stalker J."/>
            <person name="Stange-Thomann N."/>
            <person name="Stavropoulos S."/>
            <person name="Stone C."/>
            <person name="Strader C."/>
            <person name="Tesfaye S."/>
            <person name="Thomson T."/>
            <person name="Thoulutsang Y."/>
            <person name="Thoulutsang D."/>
            <person name="Topham K."/>
            <person name="Topping I."/>
            <person name="Tsamla T."/>
            <person name="Vassiliev H."/>
            <person name="Vo A."/>
            <person name="Wangchuk T."/>
            <person name="Wangdi T."/>
            <person name="Weiand M."/>
            <person name="Wilkinson J."/>
            <person name="Wilson A."/>
            <person name="Yadav S."/>
            <person name="Young G."/>
            <person name="Yu Q."/>
            <person name="Zembek L."/>
            <person name="Zhong D."/>
            <person name="Zimmer A."/>
            <person name="Zwirko Z."/>
            <person name="Jaffe D.B."/>
            <person name="Alvarez P."/>
            <person name="Brockman W."/>
            <person name="Butler J."/>
            <person name="Chin C."/>
            <person name="Gnerre S."/>
            <person name="Grabherr M."/>
            <person name="Kleber M."/>
            <person name="Mauceli E."/>
            <person name="MacCallum I."/>
        </authorList>
    </citation>
    <scope>NUCLEOTIDE SEQUENCE [LARGE SCALE GENOMIC DNA]</scope>
    <source>
        <strain evidence="9">Rob3c / Tucson 14021-0248.25</strain>
    </source>
</reference>
<gene>
    <name evidence="8" type="primary">Dsec\GM22698</name>
    <name evidence="8" type="ORF">Dsec_GM22698</name>
</gene>
<dbReference type="PANTHER" id="PTHR12327:SF0">
    <property type="entry name" value="ALPHA-TUBULIN N-ACETYLTRANSFERASE 1"/>
    <property type="match status" value="1"/>
</dbReference>
<evidence type="ECO:0000256" key="4">
    <source>
        <dbReference type="ARBA" id="ARBA00066570"/>
    </source>
</evidence>
<dbReference type="GO" id="GO:0019799">
    <property type="term" value="F:tubulin N-acetyltransferase activity"/>
    <property type="evidence" value="ECO:0007669"/>
    <property type="project" value="UniProtKB-UniRule"/>
</dbReference>
<comment type="catalytic activity">
    <reaction evidence="3 5">
        <text>L-lysyl-[alpha-tubulin] + acetyl-CoA = N(6)-acetyl-L-lysyl-[alpha-tubulin] + CoA + H(+)</text>
        <dbReference type="Rhea" id="RHEA:15277"/>
        <dbReference type="Rhea" id="RHEA-COMP:11278"/>
        <dbReference type="Rhea" id="RHEA-COMP:11279"/>
        <dbReference type="ChEBI" id="CHEBI:15378"/>
        <dbReference type="ChEBI" id="CHEBI:29969"/>
        <dbReference type="ChEBI" id="CHEBI:57287"/>
        <dbReference type="ChEBI" id="CHEBI:57288"/>
        <dbReference type="ChEBI" id="CHEBI:61930"/>
        <dbReference type="EC" id="2.3.1.108"/>
    </reaction>
</comment>
<evidence type="ECO:0000256" key="5">
    <source>
        <dbReference type="HAMAP-Rule" id="MF_03130"/>
    </source>
</evidence>
<protein>
    <recommendedName>
        <fullName evidence="4 5">Alpha-tubulin N-acetyltransferase</fullName>
        <shortName evidence="5">Alpha-TAT</shortName>
        <shortName evidence="5">TAT</shortName>
        <ecNumber evidence="4 5">2.3.1.108</ecNumber>
    </recommendedName>
    <alternativeName>
        <fullName evidence="5">Acetyltransferase mec-17 homolog</fullName>
    </alternativeName>
</protein>
<dbReference type="KEGG" id="dse:6615075"/>
<feature type="binding site" evidence="5">
    <location>
        <begin position="127"/>
        <end position="140"/>
    </location>
    <ligand>
        <name>acetyl-CoA</name>
        <dbReference type="ChEBI" id="CHEBI:57288"/>
    </ligand>
</feature>
<dbReference type="InterPro" id="IPR007965">
    <property type="entry name" value="GNAT_ATAT"/>
</dbReference>
<dbReference type="PROSITE" id="PS51730">
    <property type="entry name" value="GNAT_ATAT"/>
    <property type="match status" value="1"/>
</dbReference>
<keyword evidence="2 5" id="KW-0012">Acyltransferase</keyword>
<feature type="binding site" evidence="5">
    <location>
        <begin position="163"/>
        <end position="172"/>
    </location>
    <ligand>
        <name>acetyl-CoA</name>
        <dbReference type="ChEBI" id="CHEBI:57288"/>
    </ligand>
</feature>
<dbReference type="GO" id="GO:0070507">
    <property type="term" value="P:regulation of microtubule cytoskeleton organization"/>
    <property type="evidence" value="ECO:0007669"/>
    <property type="project" value="UniProtKB-UniRule"/>
</dbReference>
<name>B4I7D6_DROSE</name>
<dbReference type="SMR" id="B4I7D6"/>
<dbReference type="PANTHER" id="PTHR12327">
    <property type="entry name" value="ALPHA-TUBULIN N-ACETYLTRANSFERASE 1"/>
    <property type="match status" value="1"/>
</dbReference>
<evidence type="ECO:0000313" key="8">
    <source>
        <dbReference type="EMBL" id="EDW56234.1"/>
    </source>
</evidence>
<feature type="region of interest" description="Disordered" evidence="6">
    <location>
        <begin position="214"/>
        <end position="260"/>
    </location>
</feature>
<dbReference type="OMA" id="QGKDMDQ"/>
<dbReference type="EC" id="2.3.1.108" evidence="4 5"/>
<dbReference type="GO" id="GO:0048666">
    <property type="term" value="P:neuron development"/>
    <property type="evidence" value="ECO:0007669"/>
    <property type="project" value="UniProtKB-UniRule"/>
</dbReference>
<sequence length="276" mass="31093">MVEFAFDIKHLFPQSIIRVQAHSLSPKVAPCRPYPHTNRGQPTRSSCRLSEILNVMGKLSADAQGLRHAVTSADKLAPDQVVYLMADKAAGHWEITGLLKVGTKDLFVFDQGGCYRRFNQTPAILDFYVHESRQRCGQGKLLFEWMLEKQGWSPQKCSVDRPSNKMLAFMAKHYDLVRTIPQGNNFVLYEGFFDDPITTSKSASGLQATGSIRNQSQGHYKRQEHEQAQVGHGHANRNTVQNDANSGPFRKDQKAVSGTSLYRRRWNSPLTLASMQ</sequence>
<evidence type="ECO:0000256" key="3">
    <source>
        <dbReference type="ARBA" id="ARBA00051998"/>
    </source>
</evidence>
<feature type="site" description="Crucial for catalytic activity" evidence="5">
    <location>
        <position position="64"/>
    </location>
</feature>
<evidence type="ECO:0000256" key="1">
    <source>
        <dbReference type="ARBA" id="ARBA00022679"/>
    </source>
</evidence>
<proteinExistence type="inferred from homology"/>
<dbReference type="PhylomeDB" id="B4I7D6"/>
<dbReference type="HOGENOM" id="CLU_025013_2_1_1"/>
<dbReference type="AlphaFoldDB" id="B4I7D6"/>
<comment type="function">
    <text evidence="5">Specifically acetylates 'Lys-40' in alpha-tubulin on the lumenal side of microtubules. Promotes microtubule destabilization and accelerates microtubule dynamics; this activity may be independent of acetylation activity. Acetylates alpha-tubulin with a slow enzymatic rate, due to a catalytic site that is not optimized for acetyl transfer. Enters the microtubule through each end and diffuses quickly throughout the lumen of microtubules. Acetylates only long/old microtubules because of its slow acetylation rate since it does not have time to act on dynamically unstable microtubules before the enzyme is released.</text>
</comment>